<feature type="binding site" evidence="8">
    <location>
        <position position="180"/>
    </location>
    <ligand>
        <name>Zn(2+)</name>
        <dbReference type="ChEBI" id="CHEBI:29105"/>
        <label>2</label>
    </ligand>
</feature>
<organism evidence="9 10">
    <name type="scientific">Fusobacterium necrophorum subsp. funduliforme</name>
    <dbReference type="NCBI Taxonomy" id="143387"/>
    <lineage>
        <taxon>Bacteria</taxon>
        <taxon>Fusobacteriati</taxon>
        <taxon>Fusobacteriota</taxon>
        <taxon>Fusobacteriia</taxon>
        <taxon>Fusobacteriales</taxon>
        <taxon>Fusobacteriaceae</taxon>
        <taxon>Fusobacterium</taxon>
    </lineage>
</organism>
<dbReference type="GO" id="GO:0046872">
    <property type="term" value="F:metal ion binding"/>
    <property type="evidence" value="ECO:0007669"/>
    <property type="project" value="UniProtKB-UniRule"/>
</dbReference>
<dbReference type="GO" id="GO:0006508">
    <property type="term" value="P:proteolysis"/>
    <property type="evidence" value="ECO:0007669"/>
    <property type="project" value="UniProtKB-KW"/>
</dbReference>
<dbReference type="PIRSF" id="PIRSF001123">
    <property type="entry name" value="PepA_GA"/>
    <property type="match status" value="1"/>
</dbReference>
<dbReference type="InterPro" id="IPR023367">
    <property type="entry name" value="Peptidase_M42_dom2"/>
</dbReference>
<dbReference type="PANTHER" id="PTHR32481">
    <property type="entry name" value="AMINOPEPTIDASE"/>
    <property type="match status" value="1"/>
</dbReference>
<keyword evidence="3" id="KW-0645">Protease</keyword>
<keyword evidence="5" id="KW-0378">Hydrolase</keyword>
<dbReference type="SUPFAM" id="SSF101821">
    <property type="entry name" value="Aminopeptidase/glucanase lid domain"/>
    <property type="match status" value="1"/>
</dbReference>
<dbReference type="EMBL" id="LVEA01000001">
    <property type="protein sequence ID" value="KYL05543.1"/>
    <property type="molecule type" value="Genomic_DNA"/>
</dbReference>
<reference evidence="9 10" key="1">
    <citation type="submission" date="2016-03" db="EMBL/GenBank/DDBJ databases">
        <title>Comparative genomics of human isolates of Fusobacterium necrophorum.</title>
        <authorList>
            <person name="Jensen A."/>
            <person name="Bank S."/>
            <person name="Andersen P.S."/>
            <person name="Kristensen L.H."/>
            <person name="Prag J."/>
        </authorList>
    </citation>
    <scope>NUCLEOTIDE SEQUENCE [LARGE SCALE GENOMIC DNA]</scope>
    <source>
        <strain evidence="9 10">LS_1264</strain>
    </source>
</reference>
<gene>
    <name evidence="9" type="ORF">A2J07_02050</name>
</gene>
<proteinExistence type="inferred from homology"/>
<evidence type="ECO:0000256" key="6">
    <source>
        <dbReference type="PIRNR" id="PIRNR001123"/>
    </source>
</evidence>
<comment type="cofactor">
    <cofactor evidence="8">
        <name>a divalent metal cation</name>
        <dbReference type="ChEBI" id="CHEBI:60240"/>
    </cofactor>
    <text evidence="8">Binds 2 divalent metal cations per subunit.</text>
</comment>
<feature type="active site" description="Proton acceptor" evidence="7">
    <location>
        <position position="214"/>
    </location>
</feature>
<keyword evidence="4 8" id="KW-0479">Metal-binding</keyword>
<feature type="binding site" evidence="8">
    <location>
        <position position="215"/>
    </location>
    <ligand>
        <name>Zn(2+)</name>
        <dbReference type="ChEBI" id="CHEBI:29105"/>
        <label>2</label>
    </ligand>
</feature>
<evidence type="ECO:0000256" key="4">
    <source>
        <dbReference type="ARBA" id="ARBA00022723"/>
    </source>
</evidence>
<feature type="binding site" evidence="8">
    <location>
        <position position="64"/>
    </location>
    <ligand>
        <name>Zn(2+)</name>
        <dbReference type="ChEBI" id="CHEBI:29105"/>
        <label>1</label>
    </ligand>
</feature>
<feature type="binding site" evidence="8">
    <location>
        <position position="237"/>
    </location>
    <ligand>
        <name>Zn(2+)</name>
        <dbReference type="ChEBI" id="CHEBI:29105"/>
        <label>1</label>
    </ligand>
</feature>
<dbReference type="InterPro" id="IPR051464">
    <property type="entry name" value="Peptidase_M42_aminopept"/>
</dbReference>
<evidence type="ECO:0000256" key="3">
    <source>
        <dbReference type="ARBA" id="ARBA00022670"/>
    </source>
</evidence>
<evidence type="ECO:0000256" key="2">
    <source>
        <dbReference type="ARBA" id="ARBA00022438"/>
    </source>
</evidence>
<sequence length="357" mass="39857">MERIIKMAEAFTNAFGAPGFEDDVLEEIKKYVSEMKWERDSINNLFVYLGEQDEKKPTVLLDCHSDEVGFMVEHINDNGSLRFLPLGGWHVGNLPAMSVVIKNNKGEYIPGVVASKPPHFMTEEERSRLPKLSELSIDIGTNSYEETINLYGIEVGNPVVPEVRFSYDEKISIMRAKAFDNRLGTVAAIEVLKQFQEMKINLDVNLVVSVSSQEEVGLRGAQVAAQRIQPDFVIVFEGSPADDSFQQGREAKGKLRGGVQLRALDAAMISNPRVLEFAKKIAREKEIPFQMIVREKGSTNGGKYHITGKGIPTLVLGIPTRYAHTSYCYASLADTKAAVDLAREVVQELNREKIETF</sequence>
<dbReference type="PANTHER" id="PTHR32481:SF0">
    <property type="entry name" value="AMINOPEPTIDASE YPDE-RELATED"/>
    <property type="match status" value="1"/>
</dbReference>
<dbReference type="SUPFAM" id="SSF53187">
    <property type="entry name" value="Zn-dependent exopeptidases"/>
    <property type="match status" value="1"/>
</dbReference>
<evidence type="ECO:0000256" key="5">
    <source>
        <dbReference type="ARBA" id="ARBA00022801"/>
    </source>
</evidence>
<keyword evidence="2" id="KW-0031">Aminopeptidase</keyword>
<protein>
    <submittedName>
        <fullName evidence="9">Peptidase</fullName>
    </submittedName>
</protein>
<comment type="similarity">
    <text evidence="1 6">Belongs to the peptidase M42 family.</text>
</comment>
<dbReference type="RefSeq" id="WP_005953982.1">
    <property type="nucleotide sequence ID" value="NZ_CAXOUM010000027.1"/>
</dbReference>
<dbReference type="Proteomes" id="UP000075816">
    <property type="component" value="Unassembled WGS sequence"/>
</dbReference>
<evidence type="ECO:0000313" key="10">
    <source>
        <dbReference type="Proteomes" id="UP000075816"/>
    </source>
</evidence>
<feature type="binding site" evidence="8">
    <location>
        <position position="324"/>
    </location>
    <ligand>
        <name>Zn(2+)</name>
        <dbReference type="ChEBI" id="CHEBI:29105"/>
        <label>2</label>
    </ligand>
</feature>
<evidence type="ECO:0000256" key="1">
    <source>
        <dbReference type="ARBA" id="ARBA00006272"/>
    </source>
</evidence>
<feature type="binding site" evidence="8">
    <location>
        <position position="180"/>
    </location>
    <ligand>
        <name>Zn(2+)</name>
        <dbReference type="ChEBI" id="CHEBI:29105"/>
        <label>1</label>
    </ligand>
</feature>
<evidence type="ECO:0000256" key="8">
    <source>
        <dbReference type="PIRSR" id="PIRSR001123-2"/>
    </source>
</evidence>
<dbReference type="eggNOG" id="COG1363">
    <property type="taxonomic scope" value="Bacteria"/>
</dbReference>
<dbReference type="InterPro" id="IPR008007">
    <property type="entry name" value="Peptidase_M42"/>
</dbReference>
<dbReference type="Gene3D" id="3.40.630.10">
    <property type="entry name" value="Zn peptidases"/>
    <property type="match status" value="1"/>
</dbReference>
<dbReference type="Pfam" id="PF05343">
    <property type="entry name" value="Peptidase_M42"/>
    <property type="match status" value="1"/>
</dbReference>
<dbReference type="KEGG" id="fnf:BSQ88_05145"/>
<dbReference type="AlphaFoldDB" id="A0A162JCQ6"/>
<evidence type="ECO:0000256" key="7">
    <source>
        <dbReference type="PIRSR" id="PIRSR001123-1"/>
    </source>
</evidence>
<evidence type="ECO:0000313" key="9">
    <source>
        <dbReference type="EMBL" id="KYL05543.1"/>
    </source>
</evidence>
<accession>A0A162JCQ6</accession>
<dbReference type="Gene3D" id="2.40.30.40">
    <property type="entry name" value="Peptidase M42, domain 2"/>
    <property type="match status" value="1"/>
</dbReference>
<name>A0A162JCQ6_9FUSO</name>
<comment type="caution">
    <text evidence="9">The sequence shown here is derived from an EMBL/GenBank/DDBJ whole genome shotgun (WGS) entry which is preliminary data.</text>
</comment>
<dbReference type="GO" id="GO:0004177">
    <property type="term" value="F:aminopeptidase activity"/>
    <property type="evidence" value="ECO:0007669"/>
    <property type="project" value="UniProtKB-UniRule"/>
</dbReference>